<name>A0AAD9EX87_DISEL</name>
<feature type="non-terminal residue" evidence="1">
    <location>
        <position position="75"/>
    </location>
</feature>
<protein>
    <submittedName>
        <fullName evidence="1">Transcription factor MYB123</fullName>
    </submittedName>
</protein>
<accession>A0AAD9EX87</accession>
<evidence type="ECO:0000313" key="1">
    <source>
        <dbReference type="EMBL" id="KAK1880431.1"/>
    </source>
</evidence>
<gene>
    <name evidence="1" type="ORF">KUDE01_025956</name>
</gene>
<evidence type="ECO:0000313" key="2">
    <source>
        <dbReference type="Proteomes" id="UP001228049"/>
    </source>
</evidence>
<dbReference type="AlphaFoldDB" id="A0AAD9EX87"/>
<organism evidence="1 2">
    <name type="scientific">Dissostichus eleginoides</name>
    <name type="common">Patagonian toothfish</name>
    <name type="synonym">Dissostichus amissus</name>
    <dbReference type="NCBI Taxonomy" id="100907"/>
    <lineage>
        <taxon>Eukaryota</taxon>
        <taxon>Metazoa</taxon>
        <taxon>Chordata</taxon>
        <taxon>Craniata</taxon>
        <taxon>Vertebrata</taxon>
        <taxon>Euteleostomi</taxon>
        <taxon>Actinopterygii</taxon>
        <taxon>Neopterygii</taxon>
        <taxon>Teleostei</taxon>
        <taxon>Neoteleostei</taxon>
        <taxon>Acanthomorphata</taxon>
        <taxon>Eupercaria</taxon>
        <taxon>Perciformes</taxon>
        <taxon>Notothenioidei</taxon>
        <taxon>Nototheniidae</taxon>
        <taxon>Dissostichus</taxon>
    </lineage>
</organism>
<keyword evidence="2" id="KW-1185">Reference proteome</keyword>
<sequence length="75" mass="8501">MLAAAQSPPSRRPLLLGSPAHRHLALLRTADWRQTFVFPIQEDHRGDLARSPKDWKLFSPLTSTYRMVGISASFQ</sequence>
<comment type="caution">
    <text evidence="1">The sequence shown here is derived from an EMBL/GenBank/DDBJ whole genome shotgun (WGS) entry which is preliminary data.</text>
</comment>
<proteinExistence type="predicted"/>
<dbReference type="Proteomes" id="UP001228049">
    <property type="component" value="Unassembled WGS sequence"/>
</dbReference>
<dbReference type="EMBL" id="JASDAP010000025">
    <property type="protein sequence ID" value="KAK1880431.1"/>
    <property type="molecule type" value="Genomic_DNA"/>
</dbReference>
<reference evidence="1" key="1">
    <citation type="submission" date="2023-04" db="EMBL/GenBank/DDBJ databases">
        <title>Chromosome-level genome of Chaenocephalus aceratus.</title>
        <authorList>
            <person name="Park H."/>
        </authorList>
    </citation>
    <scope>NUCLEOTIDE SEQUENCE</scope>
    <source>
        <strain evidence="1">DE</strain>
        <tissue evidence="1">Muscle</tissue>
    </source>
</reference>